<evidence type="ECO:0000313" key="9">
    <source>
        <dbReference type="Proteomes" id="UP001183607"/>
    </source>
</evidence>
<dbReference type="InterPro" id="IPR036271">
    <property type="entry name" value="Tet_transcr_reg_TetR-rel_C_sf"/>
</dbReference>
<dbReference type="EMBL" id="JAVRET010000001">
    <property type="protein sequence ID" value="MDT0407473.1"/>
    <property type="molecule type" value="Genomic_DNA"/>
</dbReference>
<evidence type="ECO:0000256" key="2">
    <source>
        <dbReference type="ARBA" id="ARBA00023125"/>
    </source>
</evidence>
<protein>
    <submittedName>
        <fullName evidence="8">TetR/AcrR family transcriptional regulator</fullName>
    </submittedName>
</protein>
<dbReference type="Proteomes" id="UP001183607">
    <property type="component" value="Unassembled WGS sequence"/>
</dbReference>
<feature type="DNA-binding region" description="H-T-H motif" evidence="4">
    <location>
        <begin position="49"/>
        <end position="68"/>
    </location>
</feature>
<dbReference type="SUPFAM" id="SSF46689">
    <property type="entry name" value="Homeodomain-like"/>
    <property type="match status" value="1"/>
</dbReference>
<dbReference type="GO" id="GO:0006355">
    <property type="term" value="P:regulation of DNA-templated transcription"/>
    <property type="evidence" value="ECO:0007669"/>
    <property type="project" value="UniProtKB-ARBA"/>
</dbReference>
<dbReference type="PROSITE" id="PS50977">
    <property type="entry name" value="HTH_TETR_2"/>
    <property type="match status" value="1"/>
</dbReference>
<dbReference type="EMBL" id="JAVRER010000008">
    <property type="protein sequence ID" value="MDT0415246.1"/>
    <property type="molecule type" value="Genomic_DNA"/>
</dbReference>
<organism evidence="8 9">
    <name type="scientific">Streptomyces evansiae</name>
    <dbReference type="NCBI Taxonomy" id="3075535"/>
    <lineage>
        <taxon>Bacteria</taxon>
        <taxon>Bacillati</taxon>
        <taxon>Actinomycetota</taxon>
        <taxon>Actinomycetes</taxon>
        <taxon>Kitasatosporales</taxon>
        <taxon>Streptomycetaceae</taxon>
        <taxon>Streptomyces</taxon>
    </lineage>
</organism>
<name>A0ABD5E1B9_9ACTN</name>
<dbReference type="Proteomes" id="UP001183610">
    <property type="component" value="Unassembled WGS sequence"/>
</dbReference>
<sequence>MSSASRPPEPSADSAAPARATRRRGEAFTRALHQAVLEELALTSFEELAFDKIAARAGTGKSALYRRWSTPKELLLDALSDPVTGFGTPVDPDTGSLHGDLTELLGSFARVLDEPRGQALRPLMTKRPRHPELFDEVLRLIVLPHERVLLDILGRAVDRGEADPRRVTRRVASVGPRMIVAESMQKGTVDAAEVEAIINEVLLPLAASRG</sequence>
<reference evidence="9 10" key="1">
    <citation type="submission" date="2023-07" db="EMBL/GenBank/DDBJ databases">
        <title>30 novel species of actinomycetes from the DSMZ collection.</title>
        <authorList>
            <person name="Nouioui I."/>
        </authorList>
    </citation>
    <scope>NUCLEOTIDE SEQUENCE [LARGE SCALE GENOMIC DNA]</scope>
    <source>
        <strain evidence="7 10">DSM 41979</strain>
        <strain evidence="9">DSM 41982</strain>
    </source>
</reference>
<reference evidence="8" key="2">
    <citation type="submission" date="2024-03" db="EMBL/GenBank/DDBJ databases">
        <title>30 novel species of actinomycetes from the DSMZ collection.</title>
        <authorList>
            <person name="Nouioui I."/>
        </authorList>
    </citation>
    <scope>NUCLEOTIDE SEQUENCE</scope>
    <source>
        <strain evidence="8">DSM 41982</strain>
    </source>
</reference>
<keyword evidence="3" id="KW-0804">Transcription</keyword>
<evidence type="ECO:0000256" key="1">
    <source>
        <dbReference type="ARBA" id="ARBA00023015"/>
    </source>
</evidence>
<dbReference type="PANTHER" id="PTHR30055:SF225">
    <property type="entry name" value="TRANSCRIPTIONAL REGULATORY PROTEIN-RELATED"/>
    <property type="match status" value="1"/>
</dbReference>
<feature type="region of interest" description="Disordered" evidence="5">
    <location>
        <begin position="1"/>
        <end position="25"/>
    </location>
</feature>
<dbReference type="GO" id="GO:0003677">
    <property type="term" value="F:DNA binding"/>
    <property type="evidence" value="ECO:0007669"/>
    <property type="project" value="UniProtKB-UniRule"/>
</dbReference>
<dbReference type="InterPro" id="IPR011075">
    <property type="entry name" value="TetR_C"/>
</dbReference>
<accession>A0ABD5E1B9</accession>
<dbReference type="Pfam" id="PF00440">
    <property type="entry name" value="TetR_N"/>
    <property type="match status" value="1"/>
</dbReference>
<dbReference type="SUPFAM" id="SSF48498">
    <property type="entry name" value="Tetracyclin repressor-like, C-terminal domain"/>
    <property type="match status" value="1"/>
</dbReference>
<dbReference type="Pfam" id="PF16859">
    <property type="entry name" value="TetR_C_11"/>
    <property type="match status" value="1"/>
</dbReference>
<evidence type="ECO:0000313" key="7">
    <source>
        <dbReference type="EMBL" id="MDT0407473.1"/>
    </source>
</evidence>
<dbReference type="Gene3D" id="1.10.10.60">
    <property type="entry name" value="Homeodomain-like"/>
    <property type="match status" value="1"/>
</dbReference>
<dbReference type="AlphaFoldDB" id="A0ABD5E1B9"/>
<evidence type="ECO:0000313" key="8">
    <source>
        <dbReference type="EMBL" id="MDT0415246.1"/>
    </source>
</evidence>
<keyword evidence="2 4" id="KW-0238">DNA-binding</keyword>
<dbReference type="InterPro" id="IPR001647">
    <property type="entry name" value="HTH_TetR"/>
</dbReference>
<dbReference type="PANTHER" id="PTHR30055">
    <property type="entry name" value="HTH-TYPE TRANSCRIPTIONAL REGULATOR RUTR"/>
    <property type="match status" value="1"/>
</dbReference>
<keyword evidence="10" id="KW-1185">Reference proteome</keyword>
<dbReference type="RefSeq" id="WP_007823363.1">
    <property type="nucleotide sequence ID" value="NZ_JAVRER010000008.1"/>
</dbReference>
<evidence type="ECO:0000259" key="6">
    <source>
        <dbReference type="PROSITE" id="PS50977"/>
    </source>
</evidence>
<evidence type="ECO:0000256" key="3">
    <source>
        <dbReference type="ARBA" id="ARBA00023163"/>
    </source>
</evidence>
<dbReference type="InterPro" id="IPR050109">
    <property type="entry name" value="HTH-type_TetR-like_transc_reg"/>
</dbReference>
<evidence type="ECO:0000313" key="10">
    <source>
        <dbReference type="Proteomes" id="UP001183610"/>
    </source>
</evidence>
<evidence type="ECO:0000256" key="5">
    <source>
        <dbReference type="SAM" id="MobiDB-lite"/>
    </source>
</evidence>
<feature type="domain" description="HTH tetR-type" evidence="6">
    <location>
        <begin position="26"/>
        <end position="86"/>
    </location>
</feature>
<comment type="caution">
    <text evidence="8">The sequence shown here is derived from an EMBL/GenBank/DDBJ whole genome shotgun (WGS) entry which is preliminary data.</text>
</comment>
<dbReference type="InterPro" id="IPR009057">
    <property type="entry name" value="Homeodomain-like_sf"/>
</dbReference>
<dbReference type="Gene3D" id="1.10.357.10">
    <property type="entry name" value="Tetracycline Repressor, domain 2"/>
    <property type="match status" value="1"/>
</dbReference>
<evidence type="ECO:0000256" key="4">
    <source>
        <dbReference type="PROSITE-ProRule" id="PRU00335"/>
    </source>
</evidence>
<proteinExistence type="predicted"/>
<gene>
    <name evidence="8" type="ORF">RM574_07035</name>
    <name evidence="7" type="ORF">RM698_00180</name>
</gene>
<feature type="compositionally biased region" description="Low complexity" evidence="5">
    <location>
        <begin position="1"/>
        <end position="19"/>
    </location>
</feature>
<keyword evidence="1" id="KW-0805">Transcription regulation</keyword>